<dbReference type="InterPro" id="IPR029063">
    <property type="entry name" value="SAM-dependent_MTases_sf"/>
</dbReference>
<dbReference type="InterPro" id="IPR013216">
    <property type="entry name" value="Methyltransf_11"/>
</dbReference>
<dbReference type="SUPFAM" id="SSF53335">
    <property type="entry name" value="S-adenosyl-L-methionine-dependent methyltransferases"/>
    <property type="match status" value="1"/>
</dbReference>
<accession>A0ABP8PB76</accession>
<dbReference type="Pfam" id="PF08241">
    <property type="entry name" value="Methyltransf_11"/>
    <property type="match status" value="1"/>
</dbReference>
<reference evidence="3" key="1">
    <citation type="journal article" date="2019" name="Int. J. Syst. Evol. Microbiol.">
        <title>The Global Catalogue of Microorganisms (GCM) 10K type strain sequencing project: providing services to taxonomists for standard genome sequencing and annotation.</title>
        <authorList>
            <consortium name="The Broad Institute Genomics Platform"/>
            <consortium name="The Broad Institute Genome Sequencing Center for Infectious Disease"/>
            <person name="Wu L."/>
            <person name="Ma J."/>
        </authorList>
    </citation>
    <scope>NUCLEOTIDE SEQUENCE [LARGE SCALE GENOMIC DNA]</scope>
    <source>
        <strain evidence="3">JCM 17933</strain>
    </source>
</reference>
<keyword evidence="2" id="KW-0808">Transferase</keyword>
<dbReference type="PANTHER" id="PTHR45036:SF1">
    <property type="entry name" value="METHYLTRANSFERASE LIKE 7A"/>
    <property type="match status" value="1"/>
</dbReference>
<gene>
    <name evidence="2" type="ORF">GCM10023191_005150</name>
</gene>
<dbReference type="InterPro" id="IPR052356">
    <property type="entry name" value="Thiol_S-MT"/>
</dbReference>
<dbReference type="Gene3D" id="3.40.50.150">
    <property type="entry name" value="Vaccinia Virus protein VP39"/>
    <property type="match status" value="1"/>
</dbReference>
<proteinExistence type="predicted"/>
<sequence length="209" mass="22590">MKHRHPMFARYYARASLALERGVAAHRAALLNGLSGRVIEVGAGNGLNFRHYPDAVTEVVAVEPEPHLRSIAETSAGQGTVPVTIVDGLADHLPAADGSCDAAIACLVLCTVPDQDIALAEIRRVLRPGGELRFFEHVRAATSTRRVLQRTLDATIWPWFGGGCHCGRDTRTAIERAGFVIGRIERLTTADTRIPFPSTPQILGTAIRP</sequence>
<dbReference type="Proteomes" id="UP001500503">
    <property type="component" value="Unassembled WGS sequence"/>
</dbReference>
<organism evidence="2 3">
    <name type="scientific">Actinoallomurus oryzae</name>
    <dbReference type="NCBI Taxonomy" id="502180"/>
    <lineage>
        <taxon>Bacteria</taxon>
        <taxon>Bacillati</taxon>
        <taxon>Actinomycetota</taxon>
        <taxon>Actinomycetes</taxon>
        <taxon>Streptosporangiales</taxon>
        <taxon>Thermomonosporaceae</taxon>
        <taxon>Actinoallomurus</taxon>
    </lineage>
</organism>
<dbReference type="EMBL" id="BAABHF010000009">
    <property type="protein sequence ID" value="GAA4483492.1"/>
    <property type="molecule type" value="Genomic_DNA"/>
</dbReference>
<evidence type="ECO:0000313" key="3">
    <source>
        <dbReference type="Proteomes" id="UP001500503"/>
    </source>
</evidence>
<comment type="caution">
    <text evidence="2">The sequence shown here is derived from an EMBL/GenBank/DDBJ whole genome shotgun (WGS) entry which is preliminary data.</text>
</comment>
<evidence type="ECO:0000313" key="2">
    <source>
        <dbReference type="EMBL" id="GAA4483492.1"/>
    </source>
</evidence>
<name>A0ABP8PB76_9ACTN</name>
<feature type="domain" description="Methyltransferase type 11" evidence="1">
    <location>
        <begin position="40"/>
        <end position="133"/>
    </location>
</feature>
<dbReference type="GO" id="GO:0032259">
    <property type="term" value="P:methylation"/>
    <property type="evidence" value="ECO:0007669"/>
    <property type="project" value="UniProtKB-KW"/>
</dbReference>
<dbReference type="GO" id="GO:0008168">
    <property type="term" value="F:methyltransferase activity"/>
    <property type="evidence" value="ECO:0007669"/>
    <property type="project" value="UniProtKB-KW"/>
</dbReference>
<keyword evidence="3" id="KW-1185">Reference proteome</keyword>
<keyword evidence="2" id="KW-0489">Methyltransferase</keyword>
<evidence type="ECO:0000259" key="1">
    <source>
        <dbReference type="Pfam" id="PF08241"/>
    </source>
</evidence>
<dbReference type="PANTHER" id="PTHR45036">
    <property type="entry name" value="METHYLTRANSFERASE LIKE 7B"/>
    <property type="match status" value="1"/>
</dbReference>
<dbReference type="RefSeq" id="WP_345456805.1">
    <property type="nucleotide sequence ID" value="NZ_BAABHF010000009.1"/>
</dbReference>
<dbReference type="CDD" id="cd02440">
    <property type="entry name" value="AdoMet_MTases"/>
    <property type="match status" value="1"/>
</dbReference>
<protein>
    <submittedName>
        <fullName evidence="2">Class I SAM-dependent methyltransferase</fullName>
    </submittedName>
</protein>